<keyword evidence="4" id="KW-1185">Reference proteome</keyword>
<dbReference type="CDD" id="cd11655">
    <property type="entry name" value="rap1_myb-like"/>
    <property type="match status" value="1"/>
</dbReference>
<proteinExistence type="predicted"/>
<organism evidence="3 4">
    <name type="scientific">Mycena albidolilacea</name>
    <dbReference type="NCBI Taxonomy" id="1033008"/>
    <lineage>
        <taxon>Eukaryota</taxon>
        <taxon>Fungi</taxon>
        <taxon>Dikarya</taxon>
        <taxon>Basidiomycota</taxon>
        <taxon>Agaricomycotina</taxon>
        <taxon>Agaricomycetes</taxon>
        <taxon>Agaricomycetidae</taxon>
        <taxon>Agaricales</taxon>
        <taxon>Marasmiineae</taxon>
        <taxon>Mycenaceae</taxon>
        <taxon>Mycena</taxon>
    </lineage>
</organism>
<dbReference type="Gene3D" id="1.10.10.60">
    <property type="entry name" value="Homeodomain-like"/>
    <property type="match status" value="1"/>
</dbReference>
<dbReference type="Proteomes" id="UP001218218">
    <property type="component" value="Unassembled WGS sequence"/>
</dbReference>
<evidence type="ECO:0000259" key="2">
    <source>
        <dbReference type="Pfam" id="PF08914"/>
    </source>
</evidence>
<name>A0AAD7AU37_9AGAR</name>
<evidence type="ECO:0000313" key="4">
    <source>
        <dbReference type="Proteomes" id="UP001218218"/>
    </source>
</evidence>
<dbReference type="InterPro" id="IPR009057">
    <property type="entry name" value="Homeodomain-like_sf"/>
</dbReference>
<reference evidence="3" key="1">
    <citation type="submission" date="2023-03" db="EMBL/GenBank/DDBJ databases">
        <title>Massive genome expansion in bonnet fungi (Mycena s.s.) driven by repeated elements and novel gene families across ecological guilds.</title>
        <authorList>
            <consortium name="Lawrence Berkeley National Laboratory"/>
            <person name="Harder C.B."/>
            <person name="Miyauchi S."/>
            <person name="Viragh M."/>
            <person name="Kuo A."/>
            <person name="Thoen E."/>
            <person name="Andreopoulos B."/>
            <person name="Lu D."/>
            <person name="Skrede I."/>
            <person name="Drula E."/>
            <person name="Henrissat B."/>
            <person name="Morin E."/>
            <person name="Kohler A."/>
            <person name="Barry K."/>
            <person name="LaButti K."/>
            <person name="Morin E."/>
            <person name="Salamov A."/>
            <person name="Lipzen A."/>
            <person name="Mereny Z."/>
            <person name="Hegedus B."/>
            <person name="Baldrian P."/>
            <person name="Stursova M."/>
            <person name="Weitz H."/>
            <person name="Taylor A."/>
            <person name="Grigoriev I.V."/>
            <person name="Nagy L.G."/>
            <person name="Martin F."/>
            <person name="Kauserud H."/>
        </authorList>
    </citation>
    <scope>NUCLEOTIDE SEQUENCE</scope>
    <source>
        <strain evidence="3">CBHHK002</strain>
    </source>
</reference>
<dbReference type="SUPFAM" id="SSF46689">
    <property type="entry name" value="Homeodomain-like"/>
    <property type="match status" value="1"/>
</dbReference>
<protein>
    <recommendedName>
        <fullName evidence="2">TERF2-interacting telomeric protein 1 Myb domain-containing protein</fullName>
    </recommendedName>
</protein>
<dbReference type="EMBL" id="JARIHO010000001">
    <property type="protein sequence ID" value="KAJ7367590.1"/>
    <property type="molecule type" value="Genomic_DNA"/>
</dbReference>
<dbReference type="InterPro" id="IPR015010">
    <property type="entry name" value="TERF2IP_Myb"/>
</dbReference>
<evidence type="ECO:0000313" key="3">
    <source>
        <dbReference type="EMBL" id="KAJ7367590.1"/>
    </source>
</evidence>
<gene>
    <name evidence="3" type="ORF">DFH08DRAFT_2440</name>
</gene>
<comment type="caution">
    <text evidence="3">The sequence shown here is derived from an EMBL/GenBank/DDBJ whole genome shotgun (WGS) entry which is preliminary data.</text>
</comment>
<feature type="domain" description="TERF2-interacting telomeric protein 1 Myb" evidence="2">
    <location>
        <begin position="9"/>
        <end position="66"/>
    </location>
</feature>
<feature type="compositionally biased region" description="Basic residues" evidence="1">
    <location>
        <begin position="159"/>
        <end position="171"/>
    </location>
</feature>
<dbReference type="Pfam" id="PF08914">
    <property type="entry name" value="Myb_Rap1"/>
    <property type="match status" value="1"/>
</dbReference>
<sequence>MPAVGRNPFTSDEDKLLVKYLAKYNPGVKGRSGNRVYKALVENEHNKWSWSSSHPWGGWRERYTKNQSEFDRRIKAYQKKHGMPTENPIWINGTQKPKGSDVEDEVIPESSKLKRKRESSAEARKRAKVVRQRVEDSDSEVNEVSATAADPIFDPPPHPRPRHLPRHRSPGRFRLPAV</sequence>
<dbReference type="AlphaFoldDB" id="A0AAD7AU37"/>
<accession>A0AAD7AU37</accession>
<evidence type="ECO:0000256" key="1">
    <source>
        <dbReference type="SAM" id="MobiDB-lite"/>
    </source>
</evidence>
<feature type="region of interest" description="Disordered" evidence="1">
    <location>
        <begin position="79"/>
        <end position="178"/>
    </location>
</feature>